<reference evidence="1" key="1">
    <citation type="journal article" date="2015" name="Genome Announc.">
        <title>Draft Genome Sequence of the Polyhydroxyalkanoate-Producing Bacterium Burkholderia sacchari LMG 19450 Isolated from Brazilian Sugarcane Plantation Soil.</title>
        <authorList>
            <person name="Alexandrino P.M."/>
            <person name="Mendonca T.T."/>
            <person name="Guaman Bautista L.P."/>
            <person name="Cherix J."/>
            <person name="Lozano-Sakalauskas G.C."/>
            <person name="Fujita A."/>
            <person name="Ramos Filho E."/>
            <person name="Long P."/>
            <person name="Padilla G."/>
            <person name="Taciro M.K."/>
            <person name="Gomez J.G."/>
            <person name="Silva L.F."/>
        </authorList>
    </citation>
    <scope>NUCLEOTIDE SEQUENCE</scope>
    <source>
        <strain evidence="1">LMG 19450</strain>
    </source>
</reference>
<keyword evidence="2" id="KW-1185">Reference proteome</keyword>
<dbReference type="AlphaFoldDB" id="A0A8T6Z8W6"/>
<comment type="caution">
    <text evidence="1">The sequence shown here is derived from an EMBL/GenBank/DDBJ whole genome shotgun (WGS) entry which is preliminary data.</text>
</comment>
<evidence type="ECO:0000313" key="1">
    <source>
        <dbReference type="EMBL" id="NLP61587.1"/>
    </source>
</evidence>
<organism evidence="1 2">
    <name type="scientific">Paraburkholderia sacchari</name>
    <dbReference type="NCBI Taxonomy" id="159450"/>
    <lineage>
        <taxon>Bacteria</taxon>
        <taxon>Pseudomonadati</taxon>
        <taxon>Pseudomonadota</taxon>
        <taxon>Betaproteobacteria</taxon>
        <taxon>Burkholderiales</taxon>
        <taxon>Burkholderiaceae</taxon>
        <taxon>Paraburkholderia</taxon>
    </lineage>
</organism>
<protein>
    <submittedName>
        <fullName evidence="1">Uncharacterized protein</fullName>
    </submittedName>
</protein>
<sequence>MRTVRFAAQYTHLRKFYSYTTSEIPAPLEINIAILYNCQYYFPSNIATAIAHQGRAPIAGRYPGNAERNALNRVNAISIRGEIP</sequence>
<reference evidence="1" key="2">
    <citation type="submission" date="2020-04" db="EMBL/GenBank/DDBJ databases">
        <authorList>
            <person name="Alexandrino P."/>
            <person name="Mendonca T."/>
            <person name="Guaman L."/>
            <person name="Cherix J."/>
            <person name="Lozano-Sakalauskas G."/>
            <person name="Fujita A."/>
            <person name="Filho E.R."/>
            <person name="Long P."/>
            <person name="Padilla G."/>
            <person name="Taciro M.K."/>
            <person name="Gomez J.G."/>
            <person name="Silva L.F."/>
            <person name="Torres M."/>
        </authorList>
    </citation>
    <scope>NUCLEOTIDE SEQUENCE</scope>
    <source>
        <strain evidence="1">LMG 19450</strain>
    </source>
</reference>
<name>A0A8T6Z8W6_9BURK</name>
<accession>A0A8T6Z8W6</accession>
<dbReference type="EMBL" id="JTDB02000002">
    <property type="protein sequence ID" value="NLP61587.1"/>
    <property type="molecule type" value="Genomic_DNA"/>
</dbReference>
<evidence type="ECO:0000313" key="2">
    <source>
        <dbReference type="Proteomes" id="UP000030460"/>
    </source>
</evidence>
<dbReference type="RefSeq" id="WP_152617149.1">
    <property type="nucleotide sequence ID" value="NZ_CADFGF010000001.1"/>
</dbReference>
<gene>
    <name evidence="1" type="ORF">NH14_010510</name>
</gene>
<proteinExistence type="predicted"/>
<dbReference type="Proteomes" id="UP000030460">
    <property type="component" value="Unassembled WGS sequence"/>
</dbReference>